<feature type="region of interest" description="Disordered" evidence="1">
    <location>
        <begin position="1"/>
        <end position="20"/>
    </location>
</feature>
<evidence type="ECO:0000313" key="2">
    <source>
        <dbReference type="EMBL" id="KAJ8378660.1"/>
    </source>
</evidence>
<proteinExistence type="predicted"/>
<evidence type="ECO:0000256" key="1">
    <source>
        <dbReference type="SAM" id="MobiDB-lite"/>
    </source>
</evidence>
<name>A0AAD7REZ2_9TELE</name>
<sequence length="170" mass="18368">MGAGHPGPGSAAPAADLAERGSEGPFWPRRVILSGLSAWSRSPTGAAEAMSPTVKRDRCFSPVLCHCKAGCSNRTLSLVFGCKNRPPAVQGCPHPPQPVCMHPGCMNPALMNAPWYQYQEEDSVHQDHGFPRLTHEVQPPNSCTGRTRTRWSRGTCTDTPPTRTSPPSRL</sequence>
<accession>A0AAD7REZ2</accession>
<organism evidence="2 3">
    <name type="scientific">Aldrovandia affinis</name>
    <dbReference type="NCBI Taxonomy" id="143900"/>
    <lineage>
        <taxon>Eukaryota</taxon>
        <taxon>Metazoa</taxon>
        <taxon>Chordata</taxon>
        <taxon>Craniata</taxon>
        <taxon>Vertebrata</taxon>
        <taxon>Euteleostomi</taxon>
        <taxon>Actinopterygii</taxon>
        <taxon>Neopterygii</taxon>
        <taxon>Teleostei</taxon>
        <taxon>Notacanthiformes</taxon>
        <taxon>Halosauridae</taxon>
        <taxon>Aldrovandia</taxon>
    </lineage>
</organism>
<protein>
    <submittedName>
        <fullName evidence="2">Uncharacterized protein</fullName>
    </submittedName>
</protein>
<feature type="region of interest" description="Disordered" evidence="1">
    <location>
        <begin position="131"/>
        <end position="170"/>
    </location>
</feature>
<dbReference type="Proteomes" id="UP001221898">
    <property type="component" value="Unassembled WGS sequence"/>
</dbReference>
<keyword evidence="3" id="KW-1185">Reference proteome</keyword>
<dbReference type="EMBL" id="JAINUG010000315">
    <property type="protein sequence ID" value="KAJ8378660.1"/>
    <property type="molecule type" value="Genomic_DNA"/>
</dbReference>
<feature type="compositionally biased region" description="Low complexity" evidence="1">
    <location>
        <begin position="142"/>
        <end position="170"/>
    </location>
</feature>
<gene>
    <name evidence="2" type="ORF">AAFF_G00237840</name>
</gene>
<dbReference type="AlphaFoldDB" id="A0AAD7REZ2"/>
<comment type="caution">
    <text evidence="2">The sequence shown here is derived from an EMBL/GenBank/DDBJ whole genome shotgun (WGS) entry which is preliminary data.</text>
</comment>
<evidence type="ECO:0000313" key="3">
    <source>
        <dbReference type="Proteomes" id="UP001221898"/>
    </source>
</evidence>
<reference evidence="2" key="1">
    <citation type="journal article" date="2023" name="Science">
        <title>Genome structures resolve the early diversification of teleost fishes.</title>
        <authorList>
            <person name="Parey E."/>
            <person name="Louis A."/>
            <person name="Montfort J."/>
            <person name="Bouchez O."/>
            <person name="Roques C."/>
            <person name="Iampietro C."/>
            <person name="Lluch J."/>
            <person name="Castinel A."/>
            <person name="Donnadieu C."/>
            <person name="Desvignes T."/>
            <person name="Floi Bucao C."/>
            <person name="Jouanno E."/>
            <person name="Wen M."/>
            <person name="Mejri S."/>
            <person name="Dirks R."/>
            <person name="Jansen H."/>
            <person name="Henkel C."/>
            <person name="Chen W.J."/>
            <person name="Zahm M."/>
            <person name="Cabau C."/>
            <person name="Klopp C."/>
            <person name="Thompson A.W."/>
            <person name="Robinson-Rechavi M."/>
            <person name="Braasch I."/>
            <person name="Lecointre G."/>
            <person name="Bobe J."/>
            <person name="Postlethwait J.H."/>
            <person name="Berthelot C."/>
            <person name="Roest Crollius H."/>
            <person name="Guiguen Y."/>
        </authorList>
    </citation>
    <scope>NUCLEOTIDE SEQUENCE</scope>
    <source>
        <strain evidence="2">NC1722</strain>
    </source>
</reference>